<feature type="transmembrane region" description="Helical" evidence="1">
    <location>
        <begin position="20"/>
        <end position="38"/>
    </location>
</feature>
<dbReference type="PANTHER" id="PTHR30336:SF4">
    <property type="entry name" value="ENVELOPE BIOGENESIS FACTOR ELYC"/>
    <property type="match status" value="1"/>
</dbReference>
<protein>
    <submittedName>
        <fullName evidence="3">YdcF family protein</fullName>
    </submittedName>
</protein>
<dbReference type="EMBL" id="JAMPLM010000002">
    <property type="protein sequence ID" value="MEP1057328.1"/>
    <property type="molecule type" value="Genomic_DNA"/>
</dbReference>
<dbReference type="Pfam" id="PF02698">
    <property type="entry name" value="DUF218"/>
    <property type="match status" value="1"/>
</dbReference>
<feature type="transmembrane region" description="Helical" evidence="1">
    <location>
        <begin position="59"/>
        <end position="79"/>
    </location>
</feature>
<evidence type="ECO:0000259" key="2">
    <source>
        <dbReference type="Pfam" id="PF02698"/>
    </source>
</evidence>
<dbReference type="InterPro" id="IPR014729">
    <property type="entry name" value="Rossmann-like_a/b/a_fold"/>
</dbReference>
<dbReference type="CDD" id="cd06259">
    <property type="entry name" value="YdcF-like"/>
    <property type="match status" value="1"/>
</dbReference>
<evidence type="ECO:0000313" key="3">
    <source>
        <dbReference type="EMBL" id="MEP1057328.1"/>
    </source>
</evidence>
<proteinExistence type="predicted"/>
<accession>A0ABV0KE56</accession>
<dbReference type="Gene3D" id="3.40.50.620">
    <property type="entry name" value="HUPs"/>
    <property type="match status" value="1"/>
</dbReference>
<dbReference type="PANTHER" id="PTHR30336">
    <property type="entry name" value="INNER MEMBRANE PROTEIN, PROBABLE PERMEASE"/>
    <property type="match status" value="1"/>
</dbReference>
<gene>
    <name evidence="3" type="ORF">NDI38_02695</name>
</gene>
<dbReference type="InterPro" id="IPR051599">
    <property type="entry name" value="Cell_Envelope_Assoc"/>
</dbReference>
<keyword evidence="1" id="KW-1133">Transmembrane helix</keyword>
<keyword evidence="1" id="KW-0472">Membrane</keyword>
<dbReference type="InterPro" id="IPR003848">
    <property type="entry name" value="DUF218"/>
</dbReference>
<reference evidence="3 4" key="1">
    <citation type="submission" date="2022-04" db="EMBL/GenBank/DDBJ databases">
        <title>Positive selection, recombination, and allopatry shape intraspecific diversity of widespread and dominant cyanobacteria.</title>
        <authorList>
            <person name="Wei J."/>
            <person name="Shu W."/>
            <person name="Hu C."/>
        </authorList>
    </citation>
    <scope>NUCLEOTIDE SEQUENCE [LARGE SCALE GENOMIC DNA]</scope>
    <source>
        <strain evidence="3 4">AS-A4</strain>
    </source>
</reference>
<keyword evidence="1" id="KW-0812">Transmembrane</keyword>
<dbReference type="Proteomes" id="UP001476950">
    <property type="component" value="Unassembled WGS sequence"/>
</dbReference>
<dbReference type="RefSeq" id="WP_190450301.1">
    <property type="nucleotide sequence ID" value="NZ_JAMPLM010000002.1"/>
</dbReference>
<name>A0ABV0KE56_9CYAN</name>
<comment type="caution">
    <text evidence="3">The sequence shown here is derived from an EMBL/GenBank/DDBJ whole genome shotgun (WGS) entry which is preliminary data.</text>
</comment>
<evidence type="ECO:0000313" key="4">
    <source>
        <dbReference type="Proteomes" id="UP001476950"/>
    </source>
</evidence>
<evidence type="ECO:0000256" key="1">
    <source>
        <dbReference type="SAM" id="Phobius"/>
    </source>
</evidence>
<sequence length="259" mass="28810">MLTQLISKRLTQPLSLPTRLAVLGLLLLAVLWCIWLLRQPSKRAQLRRWSQQFRWNRRRTQIVVALTLACLILTSPPGLALATQALTSQIPADSGAKADAIVILGRGHRFMRDRIDATMSLWQAQRAPHVFVSGRGDAGLLIRQLLENGVPKEAISGENCSLTTEENAQFTADLLLPQNAKRIILVTDSPHMLRSQLTFESLGFEVIAYPSSVPSNLGYRERLNIIAREYGGILSYVLKGRFGEREVAVSRHEPLAAKG</sequence>
<organism evidence="3 4">
    <name type="scientific">Stenomitos frigidus AS-A4</name>
    <dbReference type="NCBI Taxonomy" id="2933935"/>
    <lineage>
        <taxon>Bacteria</taxon>
        <taxon>Bacillati</taxon>
        <taxon>Cyanobacteriota</taxon>
        <taxon>Cyanophyceae</taxon>
        <taxon>Leptolyngbyales</taxon>
        <taxon>Leptolyngbyaceae</taxon>
        <taxon>Stenomitos</taxon>
    </lineage>
</organism>
<feature type="domain" description="DUF218" evidence="2">
    <location>
        <begin position="99"/>
        <end position="232"/>
    </location>
</feature>
<keyword evidence="4" id="KW-1185">Reference proteome</keyword>